<keyword evidence="2" id="KW-0479">Metal-binding</keyword>
<evidence type="ECO:0000256" key="3">
    <source>
        <dbReference type="ARBA" id="ARBA00022729"/>
    </source>
</evidence>
<dbReference type="PANTHER" id="PTHR30632">
    <property type="entry name" value="MOLYBDATE-BINDING PERIPLASMIC PROTEIN"/>
    <property type="match status" value="1"/>
</dbReference>
<keyword evidence="5" id="KW-1185">Reference proteome</keyword>
<evidence type="ECO:0000313" key="4">
    <source>
        <dbReference type="EMBL" id="MCO5724073.1"/>
    </source>
</evidence>
<dbReference type="RefSeq" id="WP_252740444.1">
    <property type="nucleotide sequence ID" value="NZ_JAMXIB010000002.1"/>
</dbReference>
<proteinExistence type="inferred from homology"/>
<dbReference type="EMBL" id="JAMXIB010000002">
    <property type="protein sequence ID" value="MCO5724073.1"/>
    <property type="molecule type" value="Genomic_DNA"/>
</dbReference>
<evidence type="ECO:0000256" key="2">
    <source>
        <dbReference type="ARBA" id="ARBA00022723"/>
    </source>
</evidence>
<dbReference type="Gene3D" id="3.40.190.10">
    <property type="entry name" value="Periplasmic binding protein-like II"/>
    <property type="match status" value="2"/>
</dbReference>
<comment type="caution">
    <text evidence="4">The sequence shown here is derived from an EMBL/GenBank/DDBJ whole genome shotgun (WGS) entry which is preliminary data.</text>
</comment>
<evidence type="ECO:0000313" key="5">
    <source>
        <dbReference type="Proteomes" id="UP001206312"/>
    </source>
</evidence>
<protein>
    <submittedName>
        <fullName evidence="4">Molybdate ABC transporter substrate-binding protein</fullName>
    </submittedName>
</protein>
<dbReference type="InterPro" id="IPR050682">
    <property type="entry name" value="ModA/WtpA"/>
</dbReference>
<dbReference type="Pfam" id="PF13531">
    <property type="entry name" value="SBP_bac_11"/>
    <property type="match status" value="1"/>
</dbReference>
<gene>
    <name evidence="4" type="primary">modA</name>
    <name evidence="4" type="ORF">NG653_04340</name>
</gene>
<keyword evidence="3" id="KW-0732">Signal</keyword>
<dbReference type="NCBIfam" id="TIGR01256">
    <property type="entry name" value="modA"/>
    <property type="match status" value="1"/>
</dbReference>
<sequence>MAQKFLISILLILAASCGPRKTGEGITLAVAANMQYAMEEIAGAFTEQTGIPCELVVSSSGKLTAQIREGAPFDVFISADLKYPRDLEASGLATLPPEVYAYGKLVLWTLEEGLEPSLEVLTSDAVRHIALANPKTAPYGQAAMETLERTGLLEPVRNKLVYGESISQTNQFITSRAAEIGFTALAVVRSPEMRDQGAWIAIDPGLYQPIAQGIVLVRHPDRDPQRALAFYTFVFSTEAKAILKRYGYTVNE</sequence>
<evidence type="ECO:0000256" key="1">
    <source>
        <dbReference type="ARBA" id="ARBA00009175"/>
    </source>
</evidence>
<comment type="similarity">
    <text evidence="1">Belongs to the bacterial solute-binding protein ModA family.</text>
</comment>
<dbReference type="PIRSF" id="PIRSF004846">
    <property type="entry name" value="ModA"/>
    <property type="match status" value="1"/>
</dbReference>
<dbReference type="CDD" id="cd13539">
    <property type="entry name" value="PBP2_AvModA"/>
    <property type="match status" value="1"/>
</dbReference>
<organism evidence="4 5">
    <name type="scientific">Robiginitalea marina</name>
    <dbReference type="NCBI Taxonomy" id="2954105"/>
    <lineage>
        <taxon>Bacteria</taxon>
        <taxon>Pseudomonadati</taxon>
        <taxon>Bacteroidota</taxon>
        <taxon>Flavobacteriia</taxon>
        <taxon>Flavobacteriales</taxon>
        <taxon>Flavobacteriaceae</taxon>
        <taxon>Robiginitalea</taxon>
    </lineage>
</organism>
<dbReference type="Proteomes" id="UP001206312">
    <property type="component" value="Unassembled WGS sequence"/>
</dbReference>
<dbReference type="InterPro" id="IPR044084">
    <property type="entry name" value="AvModA-like_subst-bd"/>
</dbReference>
<dbReference type="InterPro" id="IPR005950">
    <property type="entry name" value="ModA"/>
</dbReference>
<dbReference type="PROSITE" id="PS51257">
    <property type="entry name" value="PROKAR_LIPOPROTEIN"/>
    <property type="match status" value="1"/>
</dbReference>
<accession>A0ABT1AXI5</accession>
<dbReference type="PANTHER" id="PTHR30632:SF14">
    <property type="entry name" value="TUNGSTATE_MOLYBDATE_CHROMATE-BINDING PROTEIN MODA"/>
    <property type="match status" value="1"/>
</dbReference>
<reference evidence="4 5" key="1">
    <citation type="submission" date="2022-06" db="EMBL/GenBank/DDBJ databases">
        <authorList>
            <person name="Xuan X."/>
        </authorList>
    </citation>
    <scope>NUCLEOTIDE SEQUENCE [LARGE SCALE GENOMIC DNA]</scope>
    <source>
        <strain evidence="4 5">2V75</strain>
    </source>
</reference>
<name>A0ABT1AXI5_9FLAO</name>
<dbReference type="SUPFAM" id="SSF53850">
    <property type="entry name" value="Periplasmic binding protein-like II"/>
    <property type="match status" value="1"/>
</dbReference>